<evidence type="ECO:0000313" key="9">
    <source>
        <dbReference type="EMBL" id="PBK93429.1"/>
    </source>
</evidence>
<dbReference type="InterPro" id="IPR017972">
    <property type="entry name" value="Cyt_P450_CS"/>
</dbReference>
<dbReference type="SUPFAM" id="SSF48264">
    <property type="entry name" value="Cytochrome P450"/>
    <property type="match status" value="1"/>
</dbReference>
<dbReference type="GO" id="GO:0020037">
    <property type="term" value="F:heme binding"/>
    <property type="evidence" value="ECO:0007669"/>
    <property type="project" value="InterPro"/>
</dbReference>
<evidence type="ECO:0000256" key="6">
    <source>
        <dbReference type="ARBA" id="ARBA00023004"/>
    </source>
</evidence>
<protein>
    <recommendedName>
        <fullName evidence="11">Cytochrome P450</fullName>
    </recommendedName>
</protein>
<keyword evidence="4 8" id="KW-0479">Metal-binding</keyword>
<dbReference type="InParanoid" id="A0A2H3DDW9"/>
<keyword evidence="3 8" id="KW-0349">Heme</keyword>
<reference evidence="10" key="1">
    <citation type="journal article" date="2017" name="Nat. Ecol. Evol.">
        <title>Genome expansion and lineage-specific genetic innovations in the forest pathogenic fungi Armillaria.</title>
        <authorList>
            <person name="Sipos G."/>
            <person name="Prasanna A.N."/>
            <person name="Walter M.C."/>
            <person name="O'Connor E."/>
            <person name="Balint B."/>
            <person name="Krizsan K."/>
            <person name="Kiss B."/>
            <person name="Hess J."/>
            <person name="Varga T."/>
            <person name="Slot J."/>
            <person name="Riley R."/>
            <person name="Boka B."/>
            <person name="Rigling D."/>
            <person name="Barry K."/>
            <person name="Lee J."/>
            <person name="Mihaltcheva S."/>
            <person name="LaButti K."/>
            <person name="Lipzen A."/>
            <person name="Waldron R."/>
            <person name="Moloney N.M."/>
            <person name="Sperisen C."/>
            <person name="Kredics L."/>
            <person name="Vagvoelgyi C."/>
            <person name="Patrignani A."/>
            <person name="Fitzpatrick D."/>
            <person name="Nagy I."/>
            <person name="Doyle S."/>
            <person name="Anderson J.B."/>
            <person name="Grigoriev I.V."/>
            <person name="Gueldener U."/>
            <person name="Muensterkoetter M."/>
            <person name="Nagy L.G."/>
        </authorList>
    </citation>
    <scope>NUCLEOTIDE SEQUENCE [LARGE SCALE GENOMIC DNA]</scope>
    <source>
        <strain evidence="10">Ar21-2</strain>
    </source>
</reference>
<evidence type="ECO:0000256" key="3">
    <source>
        <dbReference type="ARBA" id="ARBA00022617"/>
    </source>
</evidence>
<evidence type="ECO:0000313" key="10">
    <source>
        <dbReference type="Proteomes" id="UP000217790"/>
    </source>
</evidence>
<evidence type="ECO:0000256" key="2">
    <source>
        <dbReference type="ARBA" id="ARBA00010617"/>
    </source>
</evidence>
<dbReference type="OrthoDB" id="2789670at2759"/>
<evidence type="ECO:0000256" key="7">
    <source>
        <dbReference type="ARBA" id="ARBA00023033"/>
    </source>
</evidence>
<dbReference type="GO" id="GO:0016705">
    <property type="term" value="F:oxidoreductase activity, acting on paired donors, with incorporation or reduction of molecular oxygen"/>
    <property type="evidence" value="ECO:0007669"/>
    <property type="project" value="InterPro"/>
</dbReference>
<dbReference type="PANTHER" id="PTHR46300:SF7">
    <property type="entry name" value="P450, PUTATIVE (EUROFUNG)-RELATED"/>
    <property type="match status" value="1"/>
</dbReference>
<keyword evidence="10" id="KW-1185">Reference proteome</keyword>
<evidence type="ECO:0000256" key="4">
    <source>
        <dbReference type="ARBA" id="ARBA00022723"/>
    </source>
</evidence>
<keyword evidence="7 8" id="KW-0503">Monooxygenase</keyword>
<gene>
    <name evidence="9" type="ORF">ARMGADRAFT_125152</name>
</gene>
<dbReference type="InterPro" id="IPR001128">
    <property type="entry name" value="Cyt_P450"/>
</dbReference>
<keyword evidence="6 8" id="KW-0408">Iron</keyword>
<dbReference type="STRING" id="47427.A0A2H3DDW9"/>
<evidence type="ECO:0000256" key="1">
    <source>
        <dbReference type="ARBA" id="ARBA00001971"/>
    </source>
</evidence>
<accession>A0A2H3DDW9</accession>
<evidence type="ECO:0008006" key="11">
    <source>
        <dbReference type="Google" id="ProtNLM"/>
    </source>
</evidence>
<dbReference type="EMBL" id="KZ293656">
    <property type="protein sequence ID" value="PBK93429.1"/>
    <property type="molecule type" value="Genomic_DNA"/>
</dbReference>
<dbReference type="AlphaFoldDB" id="A0A2H3DDW9"/>
<dbReference type="Gene3D" id="1.10.630.10">
    <property type="entry name" value="Cytochrome P450"/>
    <property type="match status" value="1"/>
</dbReference>
<dbReference type="GO" id="GO:0005506">
    <property type="term" value="F:iron ion binding"/>
    <property type="evidence" value="ECO:0007669"/>
    <property type="project" value="InterPro"/>
</dbReference>
<dbReference type="Pfam" id="PF00067">
    <property type="entry name" value="p450"/>
    <property type="match status" value="1"/>
</dbReference>
<dbReference type="OMA" id="SESICPG"/>
<comment type="cofactor">
    <cofactor evidence="1">
        <name>heme</name>
        <dbReference type="ChEBI" id="CHEBI:30413"/>
    </cofactor>
</comment>
<comment type="similarity">
    <text evidence="2 8">Belongs to the cytochrome P450 family.</text>
</comment>
<keyword evidence="5 8" id="KW-0560">Oxidoreductase</keyword>
<dbReference type="PANTHER" id="PTHR46300">
    <property type="entry name" value="P450, PUTATIVE (EUROFUNG)-RELATED-RELATED"/>
    <property type="match status" value="1"/>
</dbReference>
<dbReference type="InterPro" id="IPR036396">
    <property type="entry name" value="Cyt_P450_sf"/>
</dbReference>
<evidence type="ECO:0000256" key="5">
    <source>
        <dbReference type="ARBA" id="ARBA00023002"/>
    </source>
</evidence>
<name>A0A2H3DDW9_ARMGA</name>
<dbReference type="InterPro" id="IPR050364">
    <property type="entry name" value="Cytochrome_P450_fung"/>
</dbReference>
<sequence>MEGKEPGMNPHKMVFGFGRRICPGKLLADASLFISCAMVLAVFNISKYSENGVVSETNTEHTAGTVSHPSPFKCAIKPRSEKVLELIHAGLE</sequence>
<evidence type="ECO:0000256" key="8">
    <source>
        <dbReference type="RuleBase" id="RU000461"/>
    </source>
</evidence>
<proteinExistence type="inferred from homology"/>
<dbReference type="PROSITE" id="PS00086">
    <property type="entry name" value="CYTOCHROME_P450"/>
    <property type="match status" value="1"/>
</dbReference>
<dbReference type="GO" id="GO:0004497">
    <property type="term" value="F:monooxygenase activity"/>
    <property type="evidence" value="ECO:0007669"/>
    <property type="project" value="UniProtKB-KW"/>
</dbReference>
<dbReference type="Proteomes" id="UP000217790">
    <property type="component" value="Unassembled WGS sequence"/>
</dbReference>
<organism evidence="9 10">
    <name type="scientific">Armillaria gallica</name>
    <name type="common">Bulbous honey fungus</name>
    <name type="synonym">Armillaria bulbosa</name>
    <dbReference type="NCBI Taxonomy" id="47427"/>
    <lineage>
        <taxon>Eukaryota</taxon>
        <taxon>Fungi</taxon>
        <taxon>Dikarya</taxon>
        <taxon>Basidiomycota</taxon>
        <taxon>Agaricomycotina</taxon>
        <taxon>Agaricomycetes</taxon>
        <taxon>Agaricomycetidae</taxon>
        <taxon>Agaricales</taxon>
        <taxon>Marasmiineae</taxon>
        <taxon>Physalacriaceae</taxon>
        <taxon>Armillaria</taxon>
    </lineage>
</organism>